<dbReference type="EMBL" id="BGZK01000187">
    <property type="protein sequence ID" value="GBP26963.1"/>
    <property type="molecule type" value="Genomic_DNA"/>
</dbReference>
<protein>
    <submittedName>
        <fullName evidence="1">Uncharacterized protein</fullName>
    </submittedName>
</protein>
<accession>A0A4C1UKH0</accession>
<evidence type="ECO:0000313" key="1">
    <source>
        <dbReference type="EMBL" id="GBP26963.1"/>
    </source>
</evidence>
<name>A0A4C1UKH0_EUMVA</name>
<organism evidence="1 2">
    <name type="scientific">Eumeta variegata</name>
    <name type="common">Bagworm moth</name>
    <name type="synonym">Eumeta japonica</name>
    <dbReference type="NCBI Taxonomy" id="151549"/>
    <lineage>
        <taxon>Eukaryota</taxon>
        <taxon>Metazoa</taxon>
        <taxon>Ecdysozoa</taxon>
        <taxon>Arthropoda</taxon>
        <taxon>Hexapoda</taxon>
        <taxon>Insecta</taxon>
        <taxon>Pterygota</taxon>
        <taxon>Neoptera</taxon>
        <taxon>Endopterygota</taxon>
        <taxon>Lepidoptera</taxon>
        <taxon>Glossata</taxon>
        <taxon>Ditrysia</taxon>
        <taxon>Tineoidea</taxon>
        <taxon>Psychidae</taxon>
        <taxon>Oiketicinae</taxon>
        <taxon>Eumeta</taxon>
    </lineage>
</organism>
<keyword evidence="2" id="KW-1185">Reference proteome</keyword>
<proteinExistence type="predicted"/>
<dbReference type="AlphaFoldDB" id="A0A4C1UKH0"/>
<comment type="caution">
    <text evidence="1">The sequence shown here is derived from an EMBL/GenBank/DDBJ whole genome shotgun (WGS) entry which is preliminary data.</text>
</comment>
<evidence type="ECO:0000313" key="2">
    <source>
        <dbReference type="Proteomes" id="UP000299102"/>
    </source>
</evidence>
<gene>
    <name evidence="1" type="ORF">EVAR_95749_1</name>
</gene>
<dbReference type="Proteomes" id="UP000299102">
    <property type="component" value="Unassembled WGS sequence"/>
</dbReference>
<sequence length="165" mass="18316">MLNVSWNANAIVYAPLPGGARLMDNSGRGRVANLRNRVYLISKEFDFPMFHRTTVRGFAGGAGARRVPYFLTIVSLGLGPDRVRGRRWAGGTRHHHYVHDDYAKRSSKGGSVSVFLVEALFYLTINEPPDSNDSQHDKSLTLSHKEVTGHLFCGVTFPQSEPFGI</sequence>
<reference evidence="1 2" key="1">
    <citation type="journal article" date="2019" name="Commun. Biol.">
        <title>The bagworm genome reveals a unique fibroin gene that provides high tensile strength.</title>
        <authorList>
            <person name="Kono N."/>
            <person name="Nakamura H."/>
            <person name="Ohtoshi R."/>
            <person name="Tomita M."/>
            <person name="Numata K."/>
            <person name="Arakawa K."/>
        </authorList>
    </citation>
    <scope>NUCLEOTIDE SEQUENCE [LARGE SCALE GENOMIC DNA]</scope>
</reference>